<evidence type="ECO:0000313" key="1">
    <source>
        <dbReference type="EMBL" id="VDD24936.1"/>
    </source>
</evidence>
<evidence type="ECO:0008006" key="2">
    <source>
        <dbReference type="Google" id="ProtNLM"/>
    </source>
</evidence>
<name>A0A3P6DBZ0_BRAOL</name>
<organism evidence="1">
    <name type="scientific">Brassica oleracea</name>
    <name type="common">Wild cabbage</name>
    <dbReference type="NCBI Taxonomy" id="3712"/>
    <lineage>
        <taxon>Eukaryota</taxon>
        <taxon>Viridiplantae</taxon>
        <taxon>Streptophyta</taxon>
        <taxon>Embryophyta</taxon>
        <taxon>Tracheophyta</taxon>
        <taxon>Spermatophyta</taxon>
        <taxon>Magnoliopsida</taxon>
        <taxon>eudicotyledons</taxon>
        <taxon>Gunneridae</taxon>
        <taxon>Pentapetalae</taxon>
        <taxon>rosids</taxon>
        <taxon>malvids</taxon>
        <taxon>Brassicales</taxon>
        <taxon>Brassicaceae</taxon>
        <taxon>Brassiceae</taxon>
        <taxon>Brassica</taxon>
    </lineage>
</organism>
<proteinExistence type="predicted"/>
<dbReference type="AlphaFoldDB" id="A0A3P6DBZ0"/>
<accession>A0A3P6DBZ0</accession>
<protein>
    <recommendedName>
        <fullName evidence="2">Reverse transcriptase zinc-binding domain-containing protein</fullName>
    </recommendedName>
</protein>
<dbReference type="EMBL" id="LR031874">
    <property type="protein sequence ID" value="VDD24936.1"/>
    <property type="molecule type" value="Genomic_DNA"/>
</dbReference>
<reference evidence="1" key="1">
    <citation type="submission" date="2018-11" db="EMBL/GenBank/DDBJ databases">
        <authorList>
            <consortium name="Genoscope - CEA"/>
            <person name="William W."/>
        </authorList>
    </citation>
    <scope>NUCLEOTIDE SEQUENCE</scope>
</reference>
<sequence>MRCDNYCPRCGEPEESVTHSIFECPPALQAWSLSATPTSKGIFPLPSIYANMDYLFWRKNSITETHPYPWIIWYLLGHLLHSLVDMDGLRKVQFMGTWNQVRRETSLYSEVEALRWAMECMLQYSTCQIFGTDCKDSIAMINEPHA</sequence>
<gene>
    <name evidence="1" type="ORF">BOLC2T10469H</name>
</gene>